<reference evidence="2" key="1">
    <citation type="journal article" date="2023" name="bioRxiv">
        <title>Scaffold-level genome assemblies of two parasitoid biocontrol wasps reveal the parthenogenesis mechanism and an associated novel virus.</title>
        <authorList>
            <person name="Inwood S."/>
            <person name="Skelly J."/>
            <person name="Guhlin J."/>
            <person name="Harrop T."/>
            <person name="Goldson S."/>
            <person name="Dearden P."/>
        </authorList>
    </citation>
    <scope>NUCLEOTIDE SEQUENCE</scope>
    <source>
        <strain evidence="2">Lincoln</strain>
        <tissue evidence="2">Whole body</tissue>
    </source>
</reference>
<comment type="caution">
    <text evidence="2">The sequence shown here is derived from an EMBL/GenBank/DDBJ whole genome shotgun (WGS) entry which is preliminary data.</text>
</comment>
<reference evidence="2" key="2">
    <citation type="submission" date="2023-03" db="EMBL/GenBank/DDBJ databases">
        <authorList>
            <person name="Inwood S.N."/>
            <person name="Skelly J.G."/>
            <person name="Guhlin J."/>
            <person name="Harrop T.W.R."/>
            <person name="Goldson S.G."/>
            <person name="Dearden P.K."/>
        </authorList>
    </citation>
    <scope>NUCLEOTIDE SEQUENCE</scope>
    <source>
        <strain evidence="2">Lincoln</strain>
        <tissue evidence="2">Whole body</tissue>
    </source>
</reference>
<name>A0AA39G383_MICHY</name>
<gene>
    <name evidence="2" type="ORF">PV327_003061</name>
</gene>
<proteinExistence type="predicted"/>
<accession>A0AA39G383</accession>
<dbReference type="AlphaFoldDB" id="A0AA39G383"/>
<feature type="region of interest" description="Disordered" evidence="1">
    <location>
        <begin position="1"/>
        <end position="26"/>
    </location>
</feature>
<dbReference type="Proteomes" id="UP001168972">
    <property type="component" value="Unassembled WGS sequence"/>
</dbReference>
<keyword evidence="3" id="KW-1185">Reference proteome</keyword>
<sequence>MRRVQSPRRSIMPPSSQLDMTRRSEVETNNNEMSLLYDKYLQTLMTEHIMKKKESENRQIILMHLASLEKKGEECEMKLHEYQMIMNELEPLNELQKYLENQIQEVQTFLVASQSKVTETLDKIHLNLKPFDKLPCKNIIIPKTNEELMTMCDLLDECNHLLDLTSSMMGNNSTEIISTNDSLKKFQKLISITEKLLKRLHSHLENVQIDVLKQGSATINTNNM</sequence>
<organism evidence="2 3">
    <name type="scientific">Microctonus hyperodae</name>
    <name type="common">Parasitoid wasp</name>
    <dbReference type="NCBI Taxonomy" id="165561"/>
    <lineage>
        <taxon>Eukaryota</taxon>
        <taxon>Metazoa</taxon>
        <taxon>Ecdysozoa</taxon>
        <taxon>Arthropoda</taxon>
        <taxon>Hexapoda</taxon>
        <taxon>Insecta</taxon>
        <taxon>Pterygota</taxon>
        <taxon>Neoptera</taxon>
        <taxon>Endopterygota</taxon>
        <taxon>Hymenoptera</taxon>
        <taxon>Apocrita</taxon>
        <taxon>Ichneumonoidea</taxon>
        <taxon>Braconidae</taxon>
        <taxon>Euphorinae</taxon>
        <taxon>Microctonus</taxon>
    </lineage>
</organism>
<evidence type="ECO:0000313" key="2">
    <source>
        <dbReference type="EMBL" id="KAK0180704.1"/>
    </source>
</evidence>
<dbReference type="EMBL" id="JAQQBR010000002">
    <property type="protein sequence ID" value="KAK0180704.1"/>
    <property type="molecule type" value="Genomic_DNA"/>
</dbReference>
<protein>
    <submittedName>
        <fullName evidence="2">Uncharacterized protein</fullName>
    </submittedName>
</protein>
<evidence type="ECO:0000313" key="3">
    <source>
        <dbReference type="Proteomes" id="UP001168972"/>
    </source>
</evidence>
<evidence type="ECO:0000256" key="1">
    <source>
        <dbReference type="SAM" id="MobiDB-lite"/>
    </source>
</evidence>